<evidence type="ECO:0000256" key="3">
    <source>
        <dbReference type="ARBA" id="ARBA00023180"/>
    </source>
</evidence>
<dbReference type="GO" id="GO:0047490">
    <property type="term" value="F:pectin lyase activity"/>
    <property type="evidence" value="ECO:0007669"/>
    <property type="project" value="UniProtKB-EC"/>
</dbReference>
<dbReference type="GO" id="GO:0005576">
    <property type="term" value="C:extracellular region"/>
    <property type="evidence" value="ECO:0007669"/>
    <property type="project" value="UniProtKB-SubCell"/>
</dbReference>
<evidence type="ECO:0000256" key="8">
    <source>
        <dbReference type="RuleBase" id="RU361173"/>
    </source>
</evidence>
<evidence type="ECO:0000313" key="10">
    <source>
        <dbReference type="EMBL" id="KAF9520297.1"/>
    </source>
</evidence>
<evidence type="ECO:0000256" key="6">
    <source>
        <dbReference type="ARBA" id="ARBA00037631"/>
    </source>
</evidence>
<dbReference type="OrthoDB" id="1637350at2759"/>
<feature type="non-terminal residue" evidence="10">
    <location>
        <position position="1"/>
    </location>
</feature>
<comment type="subcellular location">
    <subcellularLocation>
        <location evidence="8">Secreted</location>
    </subcellularLocation>
</comment>
<keyword evidence="2" id="KW-1015">Disulfide bond</keyword>
<dbReference type="InterPro" id="IPR045032">
    <property type="entry name" value="PEL"/>
</dbReference>
<comment type="similarity">
    <text evidence="1 8">Belongs to the polysaccharide lyase 1 family.</text>
</comment>
<dbReference type="PANTHER" id="PTHR31683:SF67">
    <property type="entry name" value="PECTIN LYASE F-RELATED"/>
    <property type="match status" value="1"/>
</dbReference>
<accession>A0A9P6E089</accession>
<dbReference type="EMBL" id="MU128912">
    <property type="protein sequence ID" value="KAF9520297.1"/>
    <property type="molecule type" value="Genomic_DNA"/>
</dbReference>
<comment type="caution">
    <text evidence="10">The sequence shown here is derived from an EMBL/GenBank/DDBJ whole genome shotgun (WGS) entry which is preliminary data.</text>
</comment>
<dbReference type="GO" id="GO:0000272">
    <property type="term" value="P:polysaccharide catabolic process"/>
    <property type="evidence" value="ECO:0007669"/>
    <property type="project" value="UniProtKB-KW"/>
</dbReference>
<sequence length="354" mass="37293">TTGGGSATPQIPSSNAELVSWLGDSTPRVILLDRIFDFTGTMATAQGCKPWTCSPHPQVALSGPGWSNILCLSSRPNAAKIEITYDKAGPAPIKVGSHKTLLGKGSAGGIKGKGLRIARSQNIIIQTPRTDQLNPRIVWGGDAITIDGGSNIWVDHNRIQNIGRQMLVTGYGAAKNTTFSNNMLYGVGYFATCNGRHYWVALFTGASDEITFALNYSCGECSGRGPHVGGTSGYTQKVHVYNNYYVSVQGHALDPEEGSNILAEGNYMDSVTTPILPVAGSVFYPLTSQDSASCNSVLHRACMANMAVNSGKIDVGSTAHLSAFARPAVQDAQILAASAVPAYVQANARLGVVN</sequence>
<dbReference type="Proteomes" id="UP000886523">
    <property type="component" value="Unassembled WGS sequence"/>
</dbReference>
<evidence type="ECO:0000256" key="4">
    <source>
        <dbReference type="ARBA" id="ARBA00023239"/>
    </source>
</evidence>
<gene>
    <name evidence="10" type="ORF">BS47DRAFT_1446282</name>
</gene>
<keyword evidence="11" id="KW-1185">Reference proteome</keyword>
<keyword evidence="8" id="KW-0624">Polysaccharide degradation</keyword>
<organism evidence="10 11">
    <name type="scientific">Hydnum rufescens UP504</name>
    <dbReference type="NCBI Taxonomy" id="1448309"/>
    <lineage>
        <taxon>Eukaryota</taxon>
        <taxon>Fungi</taxon>
        <taxon>Dikarya</taxon>
        <taxon>Basidiomycota</taxon>
        <taxon>Agaricomycotina</taxon>
        <taxon>Agaricomycetes</taxon>
        <taxon>Cantharellales</taxon>
        <taxon>Hydnaceae</taxon>
        <taxon>Hydnum</taxon>
    </lineage>
</organism>
<dbReference type="EC" id="4.2.2.10" evidence="7"/>
<evidence type="ECO:0000256" key="2">
    <source>
        <dbReference type="ARBA" id="ARBA00023157"/>
    </source>
</evidence>
<comment type="catalytic activity">
    <reaction evidence="5">
        <text>Eliminative cleavage of (1-&gt;4)-alpha-D-galacturonan methyl ester to give oligosaccharides with 4-deoxy-6-O-methyl-alpha-D-galact-4-enuronosyl groups at their non-reducing ends.</text>
        <dbReference type="EC" id="4.2.2.10"/>
    </reaction>
</comment>
<evidence type="ECO:0000256" key="7">
    <source>
        <dbReference type="ARBA" id="ARBA00039082"/>
    </source>
</evidence>
<keyword evidence="3" id="KW-0325">Glycoprotein</keyword>
<dbReference type="Pfam" id="PF00544">
    <property type="entry name" value="Pectate_lyase_4"/>
    <property type="match status" value="1"/>
</dbReference>
<dbReference type="InterPro" id="IPR011050">
    <property type="entry name" value="Pectin_lyase_fold/virulence"/>
</dbReference>
<dbReference type="InterPro" id="IPR002022">
    <property type="entry name" value="Pec_lyase"/>
</dbReference>
<dbReference type="SUPFAM" id="SSF51126">
    <property type="entry name" value="Pectin lyase-like"/>
    <property type="match status" value="1"/>
</dbReference>
<dbReference type="AlphaFoldDB" id="A0A9P6E089"/>
<evidence type="ECO:0000259" key="9">
    <source>
        <dbReference type="SMART" id="SM00656"/>
    </source>
</evidence>
<dbReference type="Gene3D" id="2.160.20.10">
    <property type="entry name" value="Single-stranded right-handed beta-helix, Pectin lyase-like"/>
    <property type="match status" value="1"/>
</dbReference>
<keyword evidence="4 8" id="KW-0456">Lyase</keyword>
<comment type="function">
    <text evidence="6">Pectinolytic enzymes consist of four classes of enzymes: pectin lyase, polygalacturonase, pectin methylesterase and rhamnogalacturonase. Among pectinolytic enzymes, pectin lyase is the most important in depolymerization of pectin, since it cleaves internal glycosidic bonds of highly methylated pectins.</text>
</comment>
<evidence type="ECO:0000256" key="1">
    <source>
        <dbReference type="ARBA" id="ARBA00010980"/>
    </source>
</evidence>
<dbReference type="GO" id="GO:0030570">
    <property type="term" value="F:pectate lyase activity"/>
    <property type="evidence" value="ECO:0007669"/>
    <property type="project" value="InterPro"/>
</dbReference>
<dbReference type="InterPro" id="IPR012334">
    <property type="entry name" value="Pectin_lyas_fold"/>
</dbReference>
<keyword evidence="8" id="KW-0119">Carbohydrate metabolism</keyword>
<dbReference type="SMART" id="SM00656">
    <property type="entry name" value="Amb_all"/>
    <property type="match status" value="1"/>
</dbReference>
<evidence type="ECO:0000313" key="11">
    <source>
        <dbReference type="Proteomes" id="UP000886523"/>
    </source>
</evidence>
<keyword evidence="8" id="KW-0964">Secreted</keyword>
<name>A0A9P6E089_9AGAM</name>
<feature type="domain" description="Pectate lyase" evidence="9">
    <location>
        <begin position="66"/>
        <end position="274"/>
    </location>
</feature>
<proteinExistence type="inferred from homology"/>
<reference evidence="10" key="1">
    <citation type="journal article" date="2020" name="Nat. Commun.">
        <title>Large-scale genome sequencing of mycorrhizal fungi provides insights into the early evolution of symbiotic traits.</title>
        <authorList>
            <person name="Miyauchi S."/>
            <person name="Kiss E."/>
            <person name="Kuo A."/>
            <person name="Drula E."/>
            <person name="Kohler A."/>
            <person name="Sanchez-Garcia M."/>
            <person name="Morin E."/>
            <person name="Andreopoulos B."/>
            <person name="Barry K.W."/>
            <person name="Bonito G."/>
            <person name="Buee M."/>
            <person name="Carver A."/>
            <person name="Chen C."/>
            <person name="Cichocki N."/>
            <person name="Clum A."/>
            <person name="Culley D."/>
            <person name="Crous P.W."/>
            <person name="Fauchery L."/>
            <person name="Girlanda M."/>
            <person name="Hayes R.D."/>
            <person name="Keri Z."/>
            <person name="LaButti K."/>
            <person name="Lipzen A."/>
            <person name="Lombard V."/>
            <person name="Magnuson J."/>
            <person name="Maillard F."/>
            <person name="Murat C."/>
            <person name="Nolan M."/>
            <person name="Ohm R.A."/>
            <person name="Pangilinan J."/>
            <person name="Pereira M.F."/>
            <person name="Perotto S."/>
            <person name="Peter M."/>
            <person name="Pfister S."/>
            <person name="Riley R."/>
            <person name="Sitrit Y."/>
            <person name="Stielow J.B."/>
            <person name="Szollosi G."/>
            <person name="Zifcakova L."/>
            <person name="Stursova M."/>
            <person name="Spatafora J.W."/>
            <person name="Tedersoo L."/>
            <person name="Vaario L.M."/>
            <person name="Yamada A."/>
            <person name="Yan M."/>
            <person name="Wang P."/>
            <person name="Xu J."/>
            <person name="Bruns T."/>
            <person name="Baldrian P."/>
            <person name="Vilgalys R."/>
            <person name="Dunand C."/>
            <person name="Henrissat B."/>
            <person name="Grigoriev I.V."/>
            <person name="Hibbett D."/>
            <person name="Nagy L.G."/>
            <person name="Martin F.M."/>
        </authorList>
    </citation>
    <scope>NUCLEOTIDE SEQUENCE</scope>
    <source>
        <strain evidence="10">UP504</strain>
    </source>
</reference>
<evidence type="ECO:0000256" key="5">
    <source>
        <dbReference type="ARBA" id="ARBA00036818"/>
    </source>
</evidence>
<dbReference type="PANTHER" id="PTHR31683">
    <property type="entry name" value="PECTATE LYASE 18-RELATED"/>
    <property type="match status" value="1"/>
</dbReference>
<protein>
    <recommendedName>
        <fullName evidence="7">pectin lyase</fullName>
        <ecNumber evidence="7">4.2.2.10</ecNumber>
    </recommendedName>
</protein>